<keyword evidence="3" id="KW-1185">Reference proteome</keyword>
<evidence type="ECO:0000313" key="2">
    <source>
        <dbReference type="EMBL" id="AZS36714.1"/>
    </source>
</evidence>
<evidence type="ECO:0000256" key="1">
    <source>
        <dbReference type="SAM" id="SignalP"/>
    </source>
</evidence>
<proteinExistence type="predicted"/>
<dbReference type="AlphaFoldDB" id="A0A3S9W9M7"/>
<feature type="signal peptide" evidence="1">
    <location>
        <begin position="1"/>
        <end position="24"/>
    </location>
</feature>
<dbReference type="KEGG" id="mlv:CVS47_01322"/>
<dbReference type="PROSITE" id="PS51257">
    <property type="entry name" value="PROKAR_LIPOPROTEIN"/>
    <property type="match status" value="1"/>
</dbReference>
<name>A0A3S9W9M7_9MICO</name>
<reference evidence="2 3" key="1">
    <citation type="submission" date="2018-08" db="EMBL/GenBank/DDBJ databases">
        <title>Microbacterium lemovicicum sp. nov., a bacterium isolated from a natural uranium-rich soil.</title>
        <authorList>
            <person name="ORTET P."/>
        </authorList>
    </citation>
    <scope>NUCLEOTIDE SEQUENCE [LARGE SCALE GENOMIC DNA]</scope>
    <source>
        <strain evidence="2 3">Viu22</strain>
    </source>
</reference>
<dbReference type="RefSeq" id="WP_378790308.1">
    <property type="nucleotide sequence ID" value="NZ_JBHTMW010000002.1"/>
</dbReference>
<gene>
    <name evidence="2" type="ORF">CVS47_01322</name>
</gene>
<dbReference type="Proteomes" id="UP000276888">
    <property type="component" value="Chromosome"/>
</dbReference>
<organism evidence="2 3">
    <name type="scientific">Microbacterium lemovicicum</name>
    <dbReference type="NCBI Taxonomy" id="1072463"/>
    <lineage>
        <taxon>Bacteria</taxon>
        <taxon>Bacillati</taxon>
        <taxon>Actinomycetota</taxon>
        <taxon>Actinomycetes</taxon>
        <taxon>Micrococcales</taxon>
        <taxon>Microbacteriaceae</taxon>
        <taxon>Microbacterium</taxon>
    </lineage>
</organism>
<keyword evidence="1" id="KW-0732">Signal</keyword>
<dbReference type="EMBL" id="CP031423">
    <property type="protein sequence ID" value="AZS36714.1"/>
    <property type="molecule type" value="Genomic_DNA"/>
</dbReference>
<evidence type="ECO:0008006" key="4">
    <source>
        <dbReference type="Google" id="ProtNLM"/>
    </source>
</evidence>
<protein>
    <recommendedName>
        <fullName evidence="4">Lipoprotein</fullName>
    </recommendedName>
</protein>
<evidence type="ECO:0000313" key="3">
    <source>
        <dbReference type="Proteomes" id="UP000276888"/>
    </source>
</evidence>
<sequence>MRRGAASIAVALLLAGCAAGPGVSATGASPIFDRGRVPGDSLPAGEWSSVAEDTSRYVGEDAAGNAYWAVRSADDAVCIVYVPVEESNRSLLCGGPGLTGTTPDDRIMQFASSPTALTRSETELVGGTLLERAEK</sequence>
<feature type="chain" id="PRO_5038434837" description="Lipoprotein" evidence="1">
    <location>
        <begin position="25"/>
        <end position="135"/>
    </location>
</feature>
<accession>A0A3S9W9M7</accession>